<dbReference type="GO" id="GO:0044183">
    <property type="term" value="F:protein folding chaperone"/>
    <property type="evidence" value="ECO:0007669"/>
    <property type="project" value="TreeGrafter"/>
</dbReference>
<keyword evidence="6" id="KW-1185">Reference proteome</keyword>
<dbReference type="GO" id="GO:0034551">
    <property type="term" value="P:mitochondrial respiratory chain complex III assembly"/>
    <property type="evidence" value="ECO:0007669"/>
    <property type="project" value="InterPro"/>
</dbReference>
<dbReference type="PANTHER" id="PTHR46749">
    <property type="entry name" value="COMPLEX III ASSEMBLY FACTOR LYRM7"/>
    <property type="match status" value="1"/>
</dbReference>
<dbReference type="InterPro" id="IPR050435">
    <property type="entry name" value="MZM1/LYRM7"/>
</dbReference>
<keyword evidence="4" id="KW-0143">Chaperone</keyword>
<evidence type="ECO:0000313" key="6">
    <source>
        <dbReference type="Proteomes" id="UP001461498"/>
    </source>
</evidence>
<name>A0AAW1DTU8_9HEMI</name>
<protein>
    <recommendedName>
        <fullName evidence="7">LYR motif-containing protein 7</fullName>
    </recommendedName>
</protein>
<reference evidence="5 6" key="1">
    <citation type="submission" date="2022-12" db="EMBL/GenBank/DDBJ databases">
        <title>Chromosome-level genome assembly of true bugs.</title>
        <authorList>
            <person name="Ma L."/>
            <person name="Li H."/>
        </authorList>
    </citation>
    <scope>NUCLEOTIDE SEQUENCE [LARGE SCALE GENOMIC DNA]</scope>
    <source>
        <strain evidence="5">Lab_2022b</strain>
    </source>
</reference>
<evidence type="ECO:0000256" key="1">
    <source>
        <dbReference type="ARBA" id="ARBA00004305"/>
    </source>
</evidence>
<comment type="caution">
    <text evidence="5">The sequence shown here is derived from an EMBL/GenBank/DDBJ whole genome shotgun (WGS) entry which is preliminary data.</text>
</comment>
<dbReference type="CDD" id="cd20267">
    <property type="entry name" value="Complex1_LYR_LYRM7"/>
    <property type="match status" value="1"/>
</dbReference>
<dbReference type="InterPro" id="IPR045298">
    <property type="entry name" value="Complex1_LYR_LYRM7"/>
</dbReference>
<organism evidence="5 6">
    <name type="scientific">Rhynocoris fuscipes</name>
    <dbReference type="NCBI Taxonomy" id="488301"/>
    <lineage>
        <taxon>Eukaryota</taxon>
        <taxon>Metazoa</taxon>
        <taxon>Ecdysozoa</taxon>
        <taxon>Arthropoda</taxon>
        <taxon>Hexapoda</taxon>
        <taxon>Insecta</taxon>
        <taxon>Pterygota</taxon>
        <taxon>Neoptera</taxon>
        <taxon>Paraneoptera</taxon>
        <taxon>Hemiptera</taxon>
        <taxon>Heteroptera</taxon>
        <taxon>Panheteroptera</taxon>
        <taxon>Cimicomorpha</taxon>
        <taxon>Reduviidae</taxon>
        <taxon>Harpactorinae</taxon>
        <taxon>Harpactorini</taxon>
        <taxon>Rhynocoris</taxon>
    </lineage>
</organism>
<gene>
    <name evidence="5" type="ORF">O3M35_001038</name>
</gene>
<dbReference type="Pfam" id="PF13233">
    <property type="entry name" value="Complex1_LYR_2"/>
    <property type="match status" value="1"/>
</dbReference>
<dbReference type="AlphaFoldDB" id="A0AAW1DTU8"/>
<dbReference type="EMBL" id="JAPXFL010000001">
    <property type="protein sequence ID" value="KAK9512664.1"/>
    <property type="molecule type" value="Genomic_DNA"/>
</dbReference>
<sequence>MGDILRKEVLKAFRTLHKARKIVFKGDLKALTAARDRINEEFKQKKSVDDKKTIEQLIEHAHEVAKELRTTVVQAEEKQPGVFQLKITEETLKLDNKVFDPNVEIPPDARKRMRNQKCCQEK</sequence>
<evidence type="ECO:0000256" key="4">
    <source>
        <dbReference type="ARBA" id="ARBA00023186"/>
    </source>
</evidence>
<keyword evidence="3" id="KW-0496">Mitochondrion</keyword>
<comment type="subcellular location">
    <subcellularLocation>
        <location evidence="1">Mitochondrion matrix</location>
    </subcellularLocation>
</comment>
<proteinExistence type="inferred from homology"/>
<evidence type="ECO:0008006" key="7">
    <source>
        <dbReference type="Google" id="ProtNLM"/>
    </source>
</evidence>
<dbReference type="Proteomes" id="UP001461498">
    <property type="component" value="Unassembled WGS sequence"/>
</dbReference>
<dbReference type="PANTHER" id="PTHR46749:SF1">
    <property type="entry name" value="COMPLEX III ASSEMBLY FACTOR LYRM7"/>
    <property type="match status" value="1"/>
</dbReference>
<comment type="similarity">
    <text evidence="2">Belongs to the complex I LYR family.</text>
</comment>
<accession>A0AAW1DTU8</accession>
<dbReference type="GO" id="GO:0005759">
    <property type="term" value="C:mitochondrial matrix"/>
    <property type="evidence" value="ECO:0007669"/>
    <property type="project" value="UniProtKB-SubCell"/>
</dbReference>
<evidence type="ECO:0000313" key="5">
    <source>
        <dbReference type="EMBL" id="KAK9512664.1"/>
    </source>
</evidence>
<evidence type="ECO:0000256" key="2">
    <source>
        <dbReference type="ARBA" id="ARBA00009508"/>
    </source>
</evidence>
<evidence type="ECO:0000256" key="3">
    <source>
        <dbReference type="ARBA" id="ARBA00023128"/>
    </source>
</evidence>